<protein>
    <recommendedName>
        <fullName evidence="3">Telomere length regulation protein conserved domain-containing protein</fullName>
    </recommendedName>
</protein>
<dbReference type="PANTHER" id="PTHR15830">
    <property type="entry name" value="TELOMERE LENGTH REGULATION PROTEIN TEL2 FAMILY MEMBER"/>
    <property type="match status" value="1"/>
</dbReference>
<organism evidence="5">
    <name type="scientific">Spathaspora passalidarum (strain NRRL Y-27907 / 11-Y1)</name>
    <dbReference type="NCBI Taxonomy" id="619300"/>
    <lineage>
        <taxon>Eukaryota</taxon>
        <taxon>Fungi</taxon>
        <taxon>Dikarya</taxon>
        <taxon>Ascomycota</taxon>
        <taxon>Saccharomycotina</taxon>
        <taxon>Pichiomycetes</taxon>
        <taxon>Debaryomycetaceae</taxon>
        <taxon>Spathaspora</taxon>
    </lineage>
</organism>
<dbReference type="InterPro" id="IPR051970">
    <property type="entry name" value="TEL2_Regulation"/>
</dbReference>
<sequence>METNIEVLKNYPNIDKVNGILIDVLSTNKNPPLQLISTLLNYTIPQIFSSLPNEVHINLIKVFQSLIGISNLVNVIAVFKDGSHENKDVLQIYWQFLQELIDDKLVVELIRTSSSPLEIKEIDKFFFKGKMFSIVNEALISNNLEVDNKALESTANYVYYLTSSLLKLYQNKCDLIITTNYMNSILKFSGGESFNQFFDVFFTRENWGYFLDSFALMKKFEKKNLIKKFYTLYISKIHLQPNVSPEKLVGLYNILNFSHEYLDSSTVESIILCGNRDLNKLVAMVLNDCPETQLNSLIFQLLSSWSSEESVNNEPIAIQESRTHILLQILSRRKGSEFLKQLVKSKVFLDAITKRLSSFSDNVKALGVAVADHVCILNGEEKIFKFNDSVDNYSNLVESVLEIRTMGQSEAWNNIKAPYVEEEEKEEITTISSEISNLSVQQVNSDDESEDDDPSIPPQVDVQSPVYIKDLLQYLNVDTKDNNAYEMRRKALTEGPTLLRRKSRSGNEVQFFSEDLFSSLLALNNHFNDKDFEVLKLNNLIAVIVANPNITFYVFKLLLTGDYSLQQRMQILSATSLAARELRGFKDDVVTKSFKQINFPSQMLPESLHNKYMQLEADNTKYIDNIHTELQNSLMEEASSKAQDEILGKGKLVRISAKLKKQPKQQADPPVISNYFKIIATNFYFPLLNVWYEAGSIDIGHYSPIFIAHYIKTLVLIIHCSYPSSTQLRDMVKEFLILSCSIIRRLSSDQLQLIESIVTGILLIFDIIDGQYLISYHHDELILIQSWLMITWETLIDEKVKSLCAGLLLQISELLQTFERTLIDQTNSLF</sequence>
<proteinExistence type="inferred from homology"/>
<feature type="domain" description="Telomere length regulation protein conserved" evidence="3">
    <location>
        <begin position="465"/>
        <end position="579"/>
    </location>
</feature>
<dbReference type="eggNOG" id="KOG4346">
    <property type="taxonomic scope" value="Eukaryota"/>
</dbReference>
<dbReference type="Gene3D" id="1.25.40.720">
    <property type="entry name" value="Telomere length regulation protein 2, C-terminal domain"/>
    <property type="match status" value="2"/>
</dbReference>
<dbReference type="GO" id="GO:0005829">
    <property type="term" value="C:cytosol"/>
    <property type="evidence" value="ECO:0007669"/>
    <property type="project" value="TreeGrafter"/>
</dbReference>
<dbReference type="KEGG" id="spaa:SPAPADRAFT_57650"/>
<dbReference type="HOGENOM" id="CLU_017275_0_0_1"/>
<dbReference type="PANTHER" id="PTHR15830:SF10">
    <property type="entry name" value="TELOMERE LENGTH REGULATION PROTEIN TEL2 HOMOLOG"/>
    <property type="match status" value="1"/>
</dbReference>
<dbReference type="OrthoDB" id="10258062at2759"/>
<dbReference type="GO" id="GO:0042162">
    <property type="term" value="F:telomeric DNA binding"/>
    <property type="evidence" value="ECO:0007669"/>
    <property type="project" value="TreeGrafter"/>
</dbReference>
<name>G3AVQ5_SPAPN</name>
<accession>G3AVQ5</accession>
<feature type="compositionally biased region" description="Acidic residues" evidence="2">
    <location>
        <begin position="445"/>
        <end position="454"/>
    </location>
</feature>
<evidence type="ECO:0000313" key="5">
    <source>
        <dbReference type="Proteomes" id="UP000000709"/>
    </source>
</evidence>
<dbReference type="RefSeq" id="XP_007377986.1">
    <property type="nucleotide sequence ID" value="XM_007377924.1"/>
</dbReference>
<evidence type="ECO:0000256" key="1">
    <source>
        <dbReference type="ARBA" id="ARBA00006133"/>
    </source>
</evidence>
<reference evidence="4 5" key="1">
    <citation type="journal article" date="2011" name="Proc. Natl. Acad. Sci. U.S.A.">
        <title>Comparative genomics of xylose-fermenting fungi for enhanced biofuel production.</title>
        <authorList>
            <person name="Wohlbach D.J."/>
            <person name="Kuo A."/>
            <person name="Sato T.K."/>
            <person name="Potts K.M."/>
            <person name="Salamov A.A."/>
            <person name="LaButti K.M."/>
            <person name="Sun H."/>
            <person name="Clum A."/>
            <person name="Pangilinan J.L."/>
            <person name="Lindquist E.A."/>
            <person name="Lucas S."/>
            <person name="Lapidus A."/>
            <person name="Jin M."/>
            <person name="Gunawan C."/>
            <person name="Balan V."/>
            <person name="Dale B.E."/>
            <person name="Jeffries T.W."/>
            <person name="Zinkel R."/>
            <person name="Barry K.W."/>
            <person name="Grigoriev I.V."/>
            <person name="Gasch A.P."/>
        </authorList>
    </citation>
    <scope>NUCLEOTIDE SEQUENCE [LARGE SCALE GENOMIC DNA]</scope>
    <source>
        <strain evidence="5">NRRL Y-27907 / 11-Y1</strain>
    </source>
</reference>
<dbReference type="OMA" id="FPLLNVW"/>
<comment type="similarity">
    <text evidence="1">Belongs to the TEL2 family.</text>
</comment>
<evidence type="ECO:0000313" key="4">
    <source>
        <dbReference type="EMBL" id="EGW30220.1"/>
    </source>
</evidence>
<evidence type="ECO:0000259" key="3">
    <source>
        <dbReference type="Pfam" id="PF10193"/>
    </source>
</evidence>
<feature type="region of interest" description="Disordered" evidence="2">
    <location>
        <begin position="440"/>
        <end position="459"/>
    </location>
</feature>
<dbReference type="GO" id="GO:0051083">
    <property type="term" value="P:'de novo' cotranslational protein folding"/>
    <property type="evidence" value="ECO:0007669"/>
    <property type="project" value="TreeGrafter"/>
</dbReference>
<dbReference type="Proteomes" id="UP000000709">
    <property type="component" value="Unassembled WGS sequence"/>
</dbReference>
<gene>
    <name evidence="4" type="ORF">SPAPADRAFT_57650</name>
</gene>
<dbReference type="GO" id="GO:0051879">
    <property type="term" value="F:Hsp90 protein binding"/>
    <property type="evidence" value="ECO:0007669"/>
    <property type="project" value="TreeGrafter"/>
</dbReference>
<dbReference type="EMBL" id="GL996506">
    <property type="protein sequence ID" value="EGW30220.1"/>
    <property type="molecule type" value="Genomic_DNA"/>
</dbReference>
<dbReference type="Pfam" id="PF10193">
    <property type="entry name" value="Telomere_reg-2"/>
    <property type="match status" value="1"/>
</dbReference>
<dbReference type="InterPro" id="IPR038528">
    <property type="entry name" value="TEL2_C_sf"/>
</dbReference>
<dbReference type="GeneID" id="18872141"/>
<dbReference type="STRING" id="619300.G3AVQ5"/>
<dbReference type="InParanoid" id="G3AVQ5"/>
<dbReference type="AlphaFoldDB" id="G3AVQ5"/>
<dbReference type="FunCoup" id="G3AVQ5">
    <property type="interactions" value="21"/>
</dbReference>
<keyword evidence="5" id="KW-1185">Reference proteome</keyword>
<dbReference type="InterPro" id="IPR019337">
    <property type="entry name" value="Telomere_length_regulation_dom"/>
</dbReference>
<evidence type="ECO:0000256" key="2">
    <source>
        <dbReference type="SAM" id="MobiDB-lite"/>
    </source>
</evidence>